<gene>
    <name evidence="1" type="ORF">AURDEDRAFT_178282</name>
</gene>
<protein>
    <submittedName>
        <fullName evidence="1">Uncharacterized protein</fullName>
    </submittedName>
</protein>
<dbReference type="KEGG" id="adl:AURDEDRAFT_178282"/>
<dbReference type="EMBL" id="JH688792">
    <property type="protein sequence ID" value="EJD32623.1"/>
    <property type="molecule type" value="Genomic_DNA"/>
</dbReference>
<keyword evidence="2" id="KW-1185">Reference proteome</keyword>
<proteinExistence type="predicted"/>
<sequence length="60" mass="6851">MSFIRRLPVEIVTMVMDGAARPAPMLTTFRDVQGEPHPHGFRSTGIEYKPVVYSALQVWY</sequence>
<dbReference type="InParanoid" id="J0WK11"/>
<evidence type="ECO:0000313" key="2">
    <source>
        <dbReference type="Proteomes" id="UP000006514"/>
    </source>
</evidence>
<name>J0WK11_AURST</name>
<organism evidence="1 2">
    <name type="scientific">Auricularia subglabra (strain TFB-10046 / SS5)</name>
    <name type="common">White-rot fungus</name>
    <name type="synonym">Auricularia delicata (strain TFB10046)</name>
    <dbReference type="NCBI Taxonomy" id="717982"/>
    <lineage>
        <taxon>Eukaryota</taxon>
        <taxon>Fungi</taxon>
        <taxon>Dikarya</taxon>
        <taxon>Basidiomycota</taxon>
        <taxon>Agaricomycotina</taxon>
        <taxon>Agaricomycetes</taxon>
        <taxon>Auriculariales</taxon>
        <taxon>Auriculariaceae</taxon>
        <taxon>Auricularia</taxon>
    </lineage>
</organism>
<accession>J0WK11</accession>
<dbReference type="AlphaFoldDB" id="J0WK11"/>
<dbReference type="Proteomes" id="UP000006514">
    <property type="component" value="Unassembled WGS sequence"/>
</dbReference>
<evidence type="ECO:0000313" key="1">
    <source>
        <dbReference type="EMBL" id="EJD32623.1"/>
    </source>
</evidence>
<reference evidence="2" key="1">
    <citation type="journal article" date="2012" name="Science">
        <title>The Paleozoic origin of enzymatic lignin decomposition reconstructed from 31 fungal genomes.</title>
        <authorList>
            <person name="Floudas D."/>
            <person name="Binder M."/>
            <person name="Riley R."/>
            <person name="Barry K."/>
            <person name="Blanchette R.A."/>
            <person name="Henrissat B."/>
            <person name="Martinez A.T."/>
            <person name="Otillar R."/>
            <person name="Spatafora J.W."/>
            <person name="Yadav J.S."/>
            <person name="Aerts A."/>
            <person name="Benoit I."/>
            <person name="Boyd A."/>
            <person name="Carlson A."/>
            <person name="Copeland A."/>
            <person name="Coutinho P.M."/>
            <person name="de Vries R.P."/>
            <person name="Ferreira P."/>
            <person name="Findley K."/>
            <person name="Foster B."/>
            <person name="Gaskell J."/>
            <person name="Glotzer D."/>
            <person name="Gorecki P."/>
            <person name="Heitman J."/>
            <person name="Hesse C."/>
            <person name="Hori C."/>
            <person name="Igarashi K."/>
            <person name="Jurgens J.A."/>
            <person name="Kallen N."/>
            <person name="Kersten P."/>
            <person name="Kohler A."/>
            <person name="Kuees U."/>
            <person name="Kumar T.K.A."/>
            <person name="Kuo A."/>
            <person name="LaButti K."/>
            <person name="Larrondo L.F."/>
            <person name="Lindquist E."/>
            <person name="Ling A."/>
            <person name="Lombard V."/>
            <person name="Lucas S."/>
            <person name="Lundell T."/>
            <person name="Martin R."/>
            <person name="McLaughlin D.J."/>
            <person name="Morgenstern I."/>
            <person name="Morin E."/>
            <person name="Murat C."/>
            <person name="Nagy L.G."/>
            <person name="Nolan M."/>
            <person name="Ohm R.A."/>
            <person name="Patyshakuliyeva A."/>
            <person name="Rokas A."/>
            <person name="Ruiz-Duenas F.J."/>
            <person name="Sabat G."/>
            <person name="Salamov A."/>
            <person name="Samejima M."/>
            <person name="Schmutz J."/>
            <person name="Slot J.C."/>
            <person name="St John F."/>
            <person name="Stenlid J."/>
            <person name="Sun H."/>
            <person name="Sun S."/>
            <person name="Syed K."/>
            <person name="Tsang A."/>
            <person name="Wiebenga A."/>
            <person name="Young D."/>
            <person name="Pisabarro A."/>
            <person name="Eastwood D.C."/>
            <person name="Martin F."/>
            <person name="Cullen D."/>
            <person name="Grigoriev I.V."/>
            <person name="Hibbett D.S."/>
        </authorList>
    </citation>
    <scope>NUCLEOTIDE SEQUENCE [LARGE SCALE GENOMIC DNA]</scope>
    <source>
        <strain evidence="2">TFB10046</strain>
    </source>
</reference>